<comment type="catalytic activity">
    <reaction evidence="1 8">
        <text>alpha-D-glucose = beta-D-glucose</text>
        <dbReference type="Rhea" id="RHEA:10264"/>
        <dbReference type="ChEBI" id="CHEBI:15903"/>
        <dbReference type="ChEBI" id="CHEBI:17925"/>
        <dbReference type="EC" id="5.1.3.3"/>
    </reaction>
</comment>
<dbReference type="OrthoDB" id="9779408at2"/>
<evidence type="ECO:0000256" key="1">
    <source>
        <dbReference type="ARBA" id="ARBA00001614"/>
    </source>
</evidence>
<dbReference type="GO" id="GO:0005737">
    <property type="term" value="C:cytoplasm"/>
    <property type="evidence" value="ECO:0007669"/>
    <property type="project" value="TreeGrafter"/>
</dbReference>
<dbReference type="InterPro" id="IPR011013">
    <property type="entry name" value="Gal_mutarotase_sf_dom"/>
</dbReference>
<dbReference type="NCBIfam" id="TIGR02636">
    <property type="entry name" value="galM_Leloir"/>
    <property type="match status" value="1"/>
</dbReference>
<dbReference type="AlphaFoldDB" id="A0A0J1JL82"/>
<evidence type="ECO:0000256" key="4">
    <source>
        <dbReference type="ARBA" id="ARBA00013185"/>
    </source>
</evidence>
<evidence type="ECO:0000256" key="5">
    <source>
        <dbReference type="ARBA" id="ARBA00014165"/>
    </source>
</evidence>
<name>A0A0J1JL82_9GAMM</name>
<comment type="pathway">
    <text evidence="2 8">Carbohydrate metabolism; hexose metabolism.</text>
</comment>
<dbReference type="Gene3D" id="2.70.98.10">
    <property type="match status" value="1"/>
</dbReference>
<feature type="binding site" evidence="11">
    <location>
        <begin position="87"/>
        <end position="88"/>
    </location>
    <ligand>
        <name>beta-D-galactose</name>
        <dbReference type="ChEBI" id="CHEBI:27667"/>
    </ligand>
</feature>
<evidence type="ECO:0000256" key="8">
    <source>
        <dbReference type="PIRNR" id="PIRNR005096"/>
    </source>
</evidence>
<feature type="binding site" evidence="11">
    <location>
        <begin position="184"/>
        <end position="186"/>
    </location>
    <ligand>
        <name>beta-D-galactose</name>
        <dbReference type="ChEBI" id="CHEBI:27667"/>
    </ligand>
</feature>
<evidence type="ECO:0000256" key="10">
    <source>
        <dbReference type="PIRSR" id="PIRSR005096-2"/>
    </source>
</evidence>
<dbReference type="InterPro" id="IPR013458">
    <property type="entry name" value="Ald_epimerase_bac"/>
</dbReference>
<proteinExistence type="inferred from homology"/>
<dbReference type="PROSITE" id="PS00545">
    <property type="entry name" value="ALDOSE_1_EPIMERASE"/>
    <property type="match status" value="1"/>
</dbReference>
<sequence>MTYPQHLAGLYDSMRRDLAADGQPAQLYTLTNQAGMTATLMDIGATWISCTLPVDDEHREVVLGCATLADFQQQSAYMGATVGRYANRLANGQFTIDGTAYQVAVNQAGNTLHGGPAGFHQRRWLVDELSDSHVVFALHSEDGDQGFPGQLSATVTFTLTDDNALTIHYDATCDKACPVNFTNHAYFNLAGAEQGSDCLSHTLTITADAFVPTNAVGIPLGEWKAVTGTGFDFQTPKTIGQDFLKDDEQQLAKGYDHAFVLSPSVTDGQTVAMQAVSPDQRITMAVMTTKPAVQLYTGNYLGGNPSRSGTYQAYQGFCLETEYLPDAPNHPEWPHQAILRTGERYQHNTTYQFTLA</sequence>
<dbReference type="Proteomes" id="UP000036426">
    <property type="component" value="Unassembled WGS sequence"/>
</dbReference>
<dbReference type="GO" id="GO:0006006">
    <property type="term" value="P:glucose metabolic process"/>
    <property type="evidence" value="ECO:0007669"/>
    <property type="project" value="TreeGrafter"/>
</dbReference>
<dbReference type="EMBL" id="LDOV01000003">
    <property type="protein sequence ID" value="KLV02822.1"/>
    <property type="molecule type" value="Genomic_DNA"/>
</dbReference>
<comment type="similarity">
    <text evidence="3 8">Belongs to the aldose epimerase family.</text>
</comment>
<comment type="caution">
    <text evidence="12">The sequence shown here is derived from an EMBL/GenBank/DDBJ whole genome shotgun (WGS) entry which is preliminary data.</text>
</comment>
<dbReference type="PANTHER" id="PTHR10091:SF0">
    <property type="entry name" value="GALACTOSE MUTAROTASE"/>
    <property type="match status" value="1"/>
</dbReference>
<keyword evidence="13" id="KW-1185">Reference proteome</keyword>
<dbReference type="PANTHER" id="PTHR10091">
    <property type="entry name" value="ALDOSE-1-EPIMERASE"/>
    <property type="match status" value="1"/>
</dbReference>
<evidence type="ECO:0000313" key="12">
    <source>
        <dbReference type="EMBL" id="KLV02822.1"/>
    </source>
</evidence>
<feature type="binding site" evidence="10">
    <location>
        <position position="256"/>
    </location>
    <ligand>
        <name>beta-D-galactose</name>
        <dbReference type="ChEBI" id="CHEBI:27667"/>
    </ligand>
</feature>
<evidence type="ECO:0000256" key="11">
    <source>
        <dbReference type="PIRSR" id="PIRSR005096-3"/>
    </source>
</evidence>
<dbReference type="RefSeq" id="WP_047872658.1">
    <property type="nucleotide sequence ID" value="NZ_BMYC01000002.1"/>
</dbReference>
<dbReference type="Pfam" id="PF01263">
    <property type="entry name" value="Aldose_epim"/>
    <property type="match status" value="1"/>
</dbReference>
<evidence type="ECO:0000256" key="7">
    <source>
        <dbReference type="ARBA" id="ARBA00023277"/>
    </source>
</evidence>
<dbReference type="GO" id="GO:0033499">
    <property type="term" value="P:galactose catabolic process via UDP-galactose, Leloir pathway"/>
    <property type="evidence" value="ECO:0007669"/>
    <property type="project" value="TreeGrafter"/>
</dbReference>
<organism evidence="12 13">
    <name type="scientific">Photobacterium aphoticum</name>
    <dbReference type="NCBI Taxonomy" id="754436"/>
    <lineage>
        <taxon>Bacteria</taxon>
        <taxon>Pseudomonadati</taxon>
        <taxon>Pseudomonadota</taxon>
        <taxon>Gammaproteobacteria</taxon>
        <taxon>Vibrionales</taxon>
        <taxon>Vibrionaceae</taxon>
        <taxon>Photobacterium</taxon>
    </lineage>
</organism>
<dbReference type="SUPFAM" id="SSF74650">
    <property type="entry name" value="Galactose mutarotase-like"/>
    <property type="match status" value="1"/>
</dbReference>
<reference evidence="12 13" key="1">
    <citation type="submission" date="2015-05" db="EMBL/GenBank/DDBJ databases">
        <title>Photobacterium galathea sp. nov.</title>
        <authorList>
            <person name="Machado H."/>
            <person name="Gram L."/>
        </authorList>
    </citation>
    <scope>NUCLEOTIDE SEQUENCE [LARGE SCALE GENOMIC DNA]</scope>
    <source>
        <strain evidence="12 13">DSM 25995</strain>
    </source>
</reference>
<dbReference type="PATRIC" id="fig|754436.4.peg.392"/>
<evidence type="ECO:0000256" key="6">
    <source>
        <dbReference type="ARBA" id="ARBA00023235"/>
    </source>
</evidence>
<dbReference type="CDD" id="cd09019">
    <property type="entry name" value="galactose_mutarotase_like"/>
    <property type="match status" value="1"/>
</dbReference>
<feature type="active site" description="Proton donor" evidence="9">
    <location>
        <position position="184"/>
    </location>
</feature>
<dbReference type="UniPathway" id="UPA00242"/>
<keyword evidence="7 8" id="KW-0119">Carbohydrate metabolism</keyword>
<dbReference type="InterPro" id="IPR008183">
    <property type="entry name" value="Aldose_1/G6P_1-epimerase"/>
</dbReference>
<dbReference type="InterPro" id="IPR018052">
    <property type="entry name" value="Ald1_epimerase_CS"/>
</dbReference>
<dbReference type="GO" id="GO:0030246">
    <property type="term" value="F:carbohydrate binding"/>
    <property type="evidence" value="ECO:0007669"/>
    <property type="project" value="InterPro"/>
</dbReference>
<protein>
    <recommendedName>
        <fullName evidence="5 8">Aldose 1-epimerase</fullName>
        <ecNumber evidence="4 8">5.1.3.3</ecNumber>
    </recommendedName>
</protein>
<accession>A0A0J1JL82</accession>
<dbReference type="PIRSF" id="PIRSF005096">
    <property type="entry name" value="GALM"/>
    <property type="match status" value="1"/>
</dbReference>
<feature type="active site" description="Proton acceptor" evidence="9">
    <location>
        <position position="320"/>
    </location>
</feature>
<evidence type="ECO:0000256" key="9">
    <source>
        <dbReference type="PIRSR" id="PIRSR005096-1"/>
    </source>
</evidence>
<dbReference type="InterPro" id="IPR014718">
    <property type="entry name" value="GH-type_carb-bd"/>
</dbReference>
<keyword evidence="6 8" id="KW-0413">Isomerase</keyword>
<evidence type="ECO:0000256" key="3">
    <source>
        <dbReference type="ARBA" id="ARBA00006206"/>
    </source>
</evidence>
<dbReference type="InterPro" id="IPR015443">
    <property type="entry name" value="Aldose_1-epimerase"/>
</dbReference>
<dbReference type="InterPro" id="IPR047215">
    <property type="entry name" value="Galactose_mutarotase-like"/>
</dbReference>
<dbReference type="NCBIfam" id="NF008277">
    <property type="entry name" value="PRK11055.1"/>
    <property type="match status" value="1"/>
</dbReference>
<dbReference type="EC" id="5.1.3.3" evidence="4 8"/>
<evidence type="ECO:0000313" key="13">
    <source>
        <dbReference type="Proteomes" id="UP000036426"/>
    </source>
</evidence>
<gene>
    <name evidence="12" type="primary">galM</name>
    <name evidence="12" type="ORF">ABT58_01845</name>
</gene>
<evidence type="ECO:0000256" key="2">
    <source>
        <dbReference type="ARBA" id="ARBA00005028"/>
    </source>
</evidence>
<dbReference type="GO" id="GO:0004034">
    <property type="term" value="F:aldose 1-epimerase activity"/>
    <property type="evidence" value="ECO:0007669"/>
    <property type="project" value="UniProtKB-EC"/>
</dbReference>